<protein>
    <recommendedName>
        <fullName evidence="6">ABC transmembrane type-1 domain-containing protein</fullName>
    </recommendedName>
</protein>
<evidence type="ECO:0000256" key="5">
    <source>
        <dbReference type="SAM" id="Phobius"/>
    </source>
</evidence>
<evidence type="ECO:0000256" key="4">
    <source>
        <dbReference type="ARBA" id="ARBA00023136"/>
    </source>
</evidence>
<keyword evidence="3 5" id="KW-1133">Transmembrane helix</keyword>
<feature type="non-terminal residue" evidence="7">
    <location>
        <position position="420"/>
    </location>
</feature>
<dbReference type="AlphaFoldDB" id="A0A382HBN0"/>
<dbReference type="Pfam" id="PF00664">
    <property type="entry name" value="ABC_membrane"/>
    <property type="match status" value="1"/>
</dbReference>
<dbReference type="CDD" id="cd18545">
    <property type="entry name" value="ABC_6TM_YknV_like"/>
    <property type="match status" value="1"/>
</dbReference>
<feature type="transmembrane region" description="Helical" evidence="5">
    <location>
        <begin position="57"/>
        <end position="80"/>
    </location>
</feature>
<dbReference type="InterPro" id="IPR039421">
    <property type="entry name" value="Type_1_exporter"/>
</dbReference>
<dbReference type="InterPro" id="IPR011527">
    <property type="entry name" value="ABC1_TM_dom"/>
</dbReference>
<name>A0A382HBN0_9ZZZZ</name>
<dbReference type="InterPro" id="IPR036640">
    <property type="entry name" value="ABC1_TM_sf"/>
</dbReference>
<dbReference type="PANTHER" id="PTHR43394">
    <property type="entry name" value="ATP-DEPENDENT PERMEASE MDL1, MITOCHONDRIAL"/>
    <property type="match status" value="1"/>
</dbReference>
<evidence type="ECO:0000256" key="3">
    <source>
        <dbReference type="ARBA" id="ARBA00022989"/>
    </source>
</evidence>
<feature type="domain" description="ABC transmembrane type-1" evidence="6">
    <location>
        <begin position="61"/>
        <end position="343"/>
    </location>
</feature>
<keyword evidence="2 5" id="KW-0812">Transmembrane</keyword>
<feature type="transmembrane region" description="Helical" evidence="5">
    <location>
        <begin position="100"/>
        <end position="123"/>
    </location>
</feature>
<evidence type="ECO:0000256" key="1">
    <source>
        <dbReference type="ARBA" id="ARBA00004141"/>
    </source>
</evidence>
<dbReference type="Gene3D" id="1.20.1560.10">
    <property type="entry name" value="ABC transporter type 1, transmembrane domain"/>
    <property type="match status" value="1"/>
</dbReference>
<sequence length="420" mass="46895">MIHSKSSLYMNRTHTGKKLPPGAVAPPPEMTEEEMFSTVFNETVLKRFLRFLAPYKLMISASFLAVIVFTLTQLAFPILIQKTLDRQFTFLGDGLESLKAGLLIFAAVVVLNFISHFCMEFLISRVAQRLLFDLRRAMYEHLQRVPLSFMDKMEVGRLISRLQGDVGSLQEFLETSVHAFGDIVLLMGIIGVLLWLEPTLGAMTIALLPILVLIHYFWLPIARKAFLQARTTSSIVSGTMCENIRGVRVVQGMIREPVNLTLYEEKANDHFKSTVHAAKIAQIMLPTVDSLTGIAMAIIVVVGGGLVLEGELTAGVMIAYMLYVQRFFDPIRALTMHYSIFQRAMASGERIFEVLDVSVDIKDAHDTIDLENLSGDIKFKNVTFAYHPQQPVLKNINLEIKNRETVALVGPTGCGKTSIA</sequence>
<evidence type="ECO:0000256" key="2">
    <source>
        <dbReference type="ARBA" id="ARBA00022692"/>
    </source>
</evidence>
<dbReference type="GO" id="GO:0015421">
    <property type="term" value="F:ABC-type oligopeptide transporter activity"/>
    <property type="evidence" value="ECO:0007669"/>
    <property type="project" value="TreeGrafter"/>
</dbReference>
<dbReference type="InterPro" id="IPR027417">
    <property type="entry name" value="P-loop_NTPase"/>
</dbReference>
<proteinExistence type="predicted"/>
<feature type="transmembrane region" description="Helical" evidence="5">
    <location>
        <begin position="202"/>
        <end position="221"/>
    </location>
</feature>
<accession>A0A382HBN0</accession>
<evidence type="ECO:0000313" key="7">
    <source>
        <dbReference type="EMBL" id="SVB84676.1"/>
    </source>
</evidence>
<reference evidence="7" key="1">
    <citation type="submission" date="2018-05" db="EMBL/GenBank/DDBJ databases">
        <authorList>
            <person name="Lanie J.A."/>
            <person name="Ng W.-L."/>
            <person name="Kazmierczak K.M."/>
            <person name="Andrzejewski T.M."/>
            <person name="Davidsen T.M."/>
            <person name="Wayne K.J."/>
            <person name="Tettelin H."/>
            <person name="Glass J.I."/>
            <person name="Rusch D."/>
            <person name="Podicherti R."/>
            <person name="Tsui H.-C.T."/>
            <person name="Winkler M.E."/>
        </authorList>
    </citation>
    <scope>NUCLEOTIDE SEQUENCE</scope>
</reference>
<gene>
    <name evidence="7" type="ORF">METZ01_LOCUS237530</name>
</gene>
<dbReference type="SUPFAM" id="SSF90123">
    <property type="entry name" value="ABC transporter transmembrane region"/>
    <property type="match status" value="1"/>
</dbReference>
<dbReference type="PANTHER" id="PTHR43394:SF1">
    <property type="entry name" value="ATP-BINDING CASSETTE SUB-FAMILY B MEMBER 10, MITOCHONDRIAL"/>
    <property type="match status" value="1"/>
</dbReference>
<dbReference type="PROSITE" id="PS50929">
    <property type="entry name" value="ABC_TM1F"/>
    <property type="match status" value="1"/>
</dbReference>
<organism evidence="7">
    <name type="scientific">marine metagenome</name>
    <dbReference type="NCBI Taxonomy" id="408172"/>
    <lineage>
        <taxon>unclassified sequences</taxon>
        <taxon>metagenomes</taxon>
        <taxon>ecological metagenomes</taxon>
    </lineage>
</organism>
<comment type="subcellular location">
    <subcellularLocation>
        <location evidence="1">Membrane</location>
        <topology evidence="1">Multi-pass membrane protein</topology>
    </subcellularLocation>
</comment>
<dbReference type="GO" id="GO:0005524">
    <property type="term" value="F:ATP binding"/>
    <property type="evidence" value="ECO:0007669"/>
    <property type="project" value="InterPro"/>
</dbReference>
<dbReference type="GO" id="GO:0016020">
    <property type="term" value="C:membrane"/>
    <property type="evidence" value="ECO:0007669"/>
    <property type="project" value="UniProtKB-SubCell"/>
</dbReference>
<dbReference type="SUPFAM" id="SSF52540">
    <property type="entry name" value="P-loop containing nucleoside triphosphate hydrolases"/>
    <property type="match status" value="1"/>
</dbReference>
<dbReference type="Gene3D" id="3.40.50.300">
    <property type="entry name" value="P-loop containing nucleotide triphosphate hydrolases"/>
    <property type="match status" value="1"/>
</dbReference>
<keyword evidence="4 5" id="KW-0472">Membrane</keyword>
<feature type="transmembrane region" description="Helical" evidence="5">
    <location>
        <begin position="177"/>
        <end position="196"/>
    </location>
</feature>
<dbReference type="EMBL" id="UINC01060307">
    <property type="protein sequence ID" value="SVB84676.1"/>
    <property type="molecule type" value="Genomic_DNA"/>
</dbReference>
<evidence type="ECO:0000259" key="6">
    <source>
        <dbReference type="PROSITE" id="PS50929"/>
    </source>
</evidence>